<keyword evidence="3 6" id="KW-0812">Transmembrane</keyword>
<reference evidence="7 8" key="1">
    <citation type="journal article" date="2014" name="PLoS Genet.">
        <title>Analysis of the Phlebiopsis gigantea genome, transcriptome and secretome provides insight into its pioneer colonization strategies of wood.</title>
        <authorList>
            <person name="Hori C."/>
            <person name="Ishida T."/>
            <person name="Igarashi K."/>
            <person name="Samejima M."/>
            <person name="Suzuki H."/>
            <person name="Master E."/>
            <person name="Ferreira P."/>
            <person name="Ruiz-Duenas F.J."/>
            <person name="Held B."/>
            <person name="Canessa P."/>
            <person name="Larrondo L.F."/>
            <person name="Schmoll M."/>
            <person name="Druzhinina I.S."/>
            <person name="Kubicek C.P."/>
            <person name="Gaskell J.A."/>
            <person name="Kersten P."/>
            <person name="St John F."/>
            <person name="Glasner J."/>
            <person name="Sabat G."/>
            <person name="Splinter BonDurant S."/>
            <person name="Syed K."/>
            <person name="Yadav J."/>
            <person name="Mgbeahuruike A.C."/>
            <person name="Kovalchuk A."/>
            <person name="Asiegbu F.O."/>
            <person name="Lackner G."/>
            <person name="Hoffmeister D."/>
            <person name="Rencoret J."/>
            <person name="Gutierrez A."/>
            <person name="Sun H."/>
            <person name="Lindquist E."/>
            <person name="Barry K."/>
            <person name="Riley R."/>
            <person name="Grigoriev I.V."/>
            <person name="Henrissat B."/>
            <person name="Kues U."/>
            <person name="Berka R.M."/>
            <person name="Martinez A.T."/>
            <person name="Covert S.F."/>
            <person name="Blanchette R.A."/>
            <person name="Cullen D."/>
        </authorList>
    </citation>
    <scope>NUCLEOTIDE SEQUENCE [LARGE SCALE GENOMIC DNA]</scope>
    <source>
        <strain evidence="7 8">11061_1 CR5-6</strain>
    </source>
</reference>
<feature type="transmembrane region" description="Helical" evidence="6">
    <location>
        <begin position="102"/>
        <end position="123"/>
    </location>
</feature>
<dbReference type="HOGENOM" id="CLU_076147_0_0_1"/>
<dbReference type="Pfam" id="PF03649">
    <property type="entry name" value="UPF0014"/>
    <property type="match status" value="1"/>
</dbReference>
<dbReference type="OrthoDB" id="432685at2759"/>
<evidence type="ECO:0000313" key="8">
    <source>
        <dbReference type="Proteomes" id="UP000053257"/>
    </source>
</evidence>
<feature type="transmembrane region" description="Helical" evidence="6">
    <location>
        <begin position="12"/>
        <end position="31"/>
    </location>
</feature>
<dbReference type="PANTHER" id="PTHR30028:SF0">
    <property type="entry name" value="PROTEIN ALUMINUM SENSITIVE 3"/>
    <property type="match status" value="1"/>
</dbReference>
<proteinExistence type="inferred from homology"/>
<feature type="transmembrane region" description="Helical" evidence="6">
    <location>
        <begin position="43"/>
        <end position="65"/>
    </location>
</feature>
<dbReference type="PANTHER" id="PTHR30028">
    <property type="entry name" value="UPF0014 INNER MEMBRANE PROTEIN YBBM-RELATED"/>
    <property type="match status" value="1"/>
</dbReference>
<keyword evidence="8" id="KW-1185">Reference proteome</keyword>
<feature type="transmembrane region" description="Helical" evidence="6">
    <location>
        <begin position="71"/>
        <end position="90"/>
    </location>
</feature>
<evidence type="ECO:0000256" key="3">
    <source>
        <dbReference type="ARBA" id="ARBA00022692"/>
    </source>
</evidence>
<evidence type="ECO:0000256" key="5">
    <source>
        <dbReference type="ARBA" id="ARBA00023136"/>
    </source>
</evidence>
<evidence type="ECO:0000256" key="6">
    <source>
        <dbReference type="SAM" id="Phobius"/>
    </source>
</evidence>
<protein>
    <submittedName>
        <fullName evidence="7">Uncharacterized protein</fullName>
    </submittedName>
</protein>
<sequence length="309" mass="33650">MDTRHPGKPSSQLTWANVGFAFCFIALDAVISRAFQLRLEASIISAAIRCIAQLALVALILRKVFEADDPWAVAAIAVLLNLMGTLEIVLNKARRRYRHMFAYVLFSNLASTIPVAIIGIRFAMSEETFWKPSQYIPVVGMLCGNTISGIVVVVNFILEELHENKDKVETYLAFGASRLEACKPIATEGLRLALTPTVSTMSVLGIVSIPGMMTGAILGGASVEQAARLQMVIMFMIAASTALASIAATMLTLSVVIDAEHRVRMEQIDDRRHAVWRARNAAISKVAEGLRAASRGVASWVFVLQSRFA</sequence>
<comment type="similarity">
    <text evidence="2">Belongs to the UPF0014 family.</text>
</comment>
<feature type="transmembrane region" description="Helical" evidence="6">
    <location>
        <begin position="201"/>
        <end position="221"/>
    </location>
</feature>
<dbReference type="EMBL" id="KN840450">
    <property type="protein sequence ID" value="KIP10920.1"/>
    <property type="molecule type" value="Genomic_DNA"/>
</dbReference>
<evidence type="ECO:0000256" key="2">
    <source>
        <dbReference type="ARBA" id="ARBA00005268"/>
    </source>
</evidence>
<name>A0A0C3SEU0_PHLG1</name>
<gene>
    <name evidence="7" type="ORF">PHLGIDRAFT_115059</name>
</gene>
<evidence type="ECO:0000256" key="1">
    <source>
        <dbReference type="ARBA" id="ARBA00004141"/>
    </source>
</evidence>
<feature type="transmembrane region" description="Helical" evidence="6">
    <location>
        <begin position="135"/>
        <end position="158"/>
    </location>
</feature>
<comment type="subcellular location">
    <subcellularLocation>
        <location evidence="1">Membrane</location>
        <topology evidence="1">Multi-pass membrane protein</topology>
    </subcellularLocation>
</comment>
<accession>A0A0C3SEU0</accession>
<evidence type="ECO:0000256" key="4">
    <source>
        <dbReference type="ARBA" id="ARBA00022989"/>
    </source>
</evidence>
<feature type="transmembrane region" description="Helical" evidence="6">
    <location>
        <begin position="233"/>
        <end position="257"/>
    </location>
</feature>
<keyword evidence="4 6" id="KW-1133">Transmembrane helix</keyword>
<organism evidence="7 8">
    <name type="scientific">Phlebiopsis gigantea (strain 11061_1 CR5-6)</name>
    <name type="common">White-rot fungus</name>
    <name type="synonym">Peniophora gigantea</name>
    <dbReference type="NCBI Taxonomy" id="745531"/>
    <lineage>
        <taxon>Eukaryota</taxon>
        <taxon>Fungi</taxon>
        <taxon>Dikarya</taxon>
        <taxon>Basidiomycota</taxon>
        <taxon>Agaricomycotina</taxon>
        <taxon>Agaricomycetes</taxon>
        <taxon>Polyporales</taxon>
        <taxon>Phanerochaetaceae</taxon>
        <taxon>Phlebiopsis</taxon>
    </lineage>
</organism>
<dbReference type="GO" id="GO:0005886">
    <property type="term" value="C:plasma membrane"/>
    <property type="evidence" value="ECO:0007669"/>
    <property type="project" value="TreeGrafter"/>
</dbReference>
<dbReference type="InterPro" id="IPR005226">
    <property type="entry name" value="UPF0014_fam"/>
</dbReference>
<evidence type="ECO:0000313" key="7">
    <source>
        <dbReference type="EMBL" id="KIP10920.1"/>
    </source>
</evidence>
<keyword evidence="5 6" id="KW-0472">Membrane</keyword>
<dbReference type="AlphaFoldDB" id="A0A0C3SEU0"/>
<dbReference type="Proteomes" id="UP000053257">
    <property type="component" value="Unassembled WGS sequence"/>
</dbReference>